<dbReference type="RefSeq" id="WP_425557722.1">
    <property type="nucleotide sequence ID" value="NZ_BAAATR010000020.1"/>
</dbReference>
<feature type="region of interest" description="Disordered" evidence="1">
    <location>
        <begin position="124"/>
        <end position="150"/>
    </location>
</feature>
<sequence>MYSYDVVTHRPSATGARSIPGMRPSYDAEHPSSPTPIYDALYSEYRRLFRALPGDRTGEEDLRFTGFAVRDTPRAGYFSRDAQPVREALPPGDSYASRGEPYGTRAELTAYPPQHQVFDTYAGHAQGTPQFMPSQQGGGNGGQYGSGQHSTGSFTPGQVTSGQFSAGQFLAATGQFGAAAAAAGHPGAARPATTGQPAGNGQYAGAAQASGGQGWVASGYLAPAQPVVGGVGEVNGFSGRHRGVLSLPPGRIPGQG</sequence>
<feature type="compositionally biased region" description="Gly residues" evidence="1">
    <location>
        <begin position="136"/>
        <end position="145"/>
    </location>
</feature>
<comment type="caution">
    <text evidence="2">The sequence shown here is derived from an EMBL/GenBank/DDBJ whole genome shotgun (WGS) entry which is preliminary data.</text>
</comment>
<proteinExistence type="predicted"/>
<dbReference type="Proteomes" id="UP001500305">
    <property type="component" value="Unassembled WGS sequence"/>
</dbReference>
<organism evidence="2 3">
    <name type="scientific">Kitasatospora cystarginea</name>
    <dbReference type="NCBI Taxonomy" id="58350"/>
    <lineage>
        <taxon>Bacteria</taxon>
        <taxon>Bacillati</taxon>
        <taxon>Actinomycetota</taxon>
        <taxon>Actinomycetes</taxon>
        <taxon>Kitasatosporales</taxon>
        <taxon>Streptomycetaceae</taxon>
        <taxon>Kitasatospora</taxon>
    </lineage>
</organism>
<feature type="region of interest" description="Disordered" evidence="1">
    <location>
        <begin position="185"/>
        <end position="205"/>
    </location>
</feature>
<evidence type="ECO:0000256" key="1">
    <source>
        <dbReference type="SAM" id="MobiDB-lite"/>
    </source>
</evidence>
<evidence type="ECO:0000313" key="3">
    <source>
        <dbReference type="Proteomes" id="UP001500305"/>
    </source>
</evidence>
<protein>
    <submittedName>
        <fullName evidence="2">Uncharacterized protein</fullName>
    </submittedName>
</protein>
<feature type="region of interest" description="Disordered" evidence="1">
    <location>
        <begin position="1"/>
        <end position="32"/>
    </location>
</feature>
<reference evidence="2 3" key="1">
    <citation type="journal article" date="2019" name="Int. J. Syst. Evol. Microbiol.">
        <title>The Global Catalogue of Microorganisms (GCM) 10K type strain sequencing project: providing services to taxonomists for standard genome sequencing and annotation.</title>
        <authorList>
            <consortium name="The Broad Institute Genomics Platform"/>
            <consortium name="The Broad Institute Genome Sequencing Center for Infectious Disease"/>
            <person name="Wu L."/>
            <person name="Ma J."/>
        </authorList>
    </citation>
    <scope>NUCLEOTIDE SEQUENCE [LARGE SCALE GENOMIC DNA]</scope>
    <source>
        <strain evidence="2 3">JCM 7356</strain>
    </source>
</reference>
<dbReference type="EMBL" id="BAAATR010000020">
    <property type="protein sequence ID" value="GAA2256013.1"/>
    <property type="molecule type" value="Genomic_DNA"/>
</dbReference>
<name>A0ABN3EF33_9ACTN</name>
<evidence type="ECO:0000313" key="2">
    <source>
        <dbReference type="EMBL" id="GAA2256013.1"/>
    </source>
</evidence>
<accession>A0ABN3EF33</accession>
<gene>
    <name evidence="2" type="ORF">GCM10010430_44830</name>
</gene>
<keyword evidence="3" id="KW-1185">Reference proteome</keyword>